<evidence type="ECO:0000313" key="1">
    <source>
        <dbReference type="EMBL" id="VDL87346.1"/>
    </source>
</evidence>
<gene>
    <name evidence="1" type="ORF">SSLN_LOCUS1277</name>
</gene>
<dbReference type="OrthoDB" id="6264139at2759"/>
<reference evidence="3" key="1">
    <citation type="submission" date="2016-06" db="UniProtKB">
        <authorList>
            <consortium name="WormBaseParasite"/>
        </authorList>
    </citation>
    <scope>IDENTIFICATION</scope>
</reference>
<dbReference type="AlphaFoldDB" id="A0A183SAM9"/>
<evidence type="ECO:0000313" key="2">
    <source>
        <dbReference type="Proteomes" id="UP000275846"/>
    </source>
</evidence>
<evidence type="ECO:0000313" key="3">
    <source>
        <dbReference type="WBParaSite" id="SSLN_0000132901-mRNA-1"/>
    </source>
</evidence>
<dbReference type="WBParaSite" id="SSLN_0000132901-mRNA-1">
    <property type="protein sequence ID" value="SSLN_0000132901-mRNA-1"/>
    <property type="gene ID" value="SSLN_0000132901"/>
</dbReference>
<accession>A0A183SAM9</accession>
<proteinExistence type="predicted"/>
<dbReference type="Proteomes" id="UP000275846">
    <property type="component" value="Unassembled WGS sequence"/>
</dbReference>
<dbReference type="EMBL" id="UYSU01002197">
    <property type="protein sequence ID" value="VDL87346.1"/>
    <property type="molecule type" value="Genomic_DNA"/>
</dbReference>
<name>A0A183SAM9_SCHSO</name>
<reference evidence="1 2" key="2">
    <citation type="submission" date="2018-11" db="EMBL/GenBank/DDBJ databases">
        <authorList>
            <consortium name="Pathogen Informatics"/>
        </authorList>
    </citation>
    <scope>NUCLEOTIDE SEQUENCE [LARGE SCALE GENOMIC DNA]</scope>
    <source>
        <strain evidence="1 2">NST_G2</strain>
    </source>
</reference>
<organism evidence="3">
    <name type="scientific">Schistocephalus solidus</name>
    <name type="common">Tapeworm</name>
    <dbReference type="NCBI Taxonomy" id="70667"/>
    <lineage>
        <taxon>Eukaryota</taxon>
        <taxon>Metazoa</taxon>
        <taxon>Spiralia</taxon>
        <taxon>Lophotrochozoa</taxon>
        <taxon>Platyhelminthes</taxon>
        <taxon>Cestoda</taxon>
        <taxon>Eucestoda</taxon>
        <taxon>Diphyllobothriidea</taxon>
        <taxon>Diphyllobothriidae</taxon>
        <taxon>Schistocephalus</taxon>
    </lineage>
</organism>
<protein>
    <submittedName>
        <fullName evidence="1 3">Uncharacterized protein</fullName>
    </submittedName>
</protein>
<keyword evidence="2" id="KW-1185">Reference proteome</keyword>
<sequence>MPESGLESSLACSFSSRLKNKDPVTVLMDGNDVEGIENCEKAEHLGQFSASIFTRKPGRQFDHFNSAVINAGLLLEYILFPEPLVERELQNLKEVKSSGPKD</sequence>